<reference evidence="3 4" key="1">
    <citation type="journal article" date="2015" name="Genome Biol. Evol.">
        <title>Phylogenomic analyses indicate that early fungi evolved digesting cell walls of algal ancestors of land plants.</title>
        <authorList>
            <person name="Chang Y."/>
            <person name="Wang S."/>
            <person name="Sekimoto S."/>
            <person name="Aerts A.L."/>
            <person name="Choi C."/>
            <person name="Clum A."/>
            <person name="LaButti K.M."/>
            <person name="Lindquist E.A."/>
            <person name="Yee Ngan C."/>
            <person name="Ohm R.A."/>
            <person name="Salamov A.A."/>
            <person name="Grigoriev I.V."/>
            <person name="Spatafora J.W."/>
            <person name="Berbee M.L."/>
        </authorList>
    </citation>
    <scope>NUCLEOTIDE SEQUENCE [LARGE SCALE GENOMIC DNA]</scope>
    <source>
        <strain evidence="3 4">NRRL 1564</strain>
    </source>
</reference>
<feature type="compositionally biased region" description="Basic and acidic residues" evidence="1">
    <location>
        <begin position="418"/>
        <end position="429"/>
    </location>
</feature>
<evidence type="ECO:0000313" key="4">
    <source>
        <dbReference type="Proteomes" id="UP000242474"/>
    </source>
</evidence>
<dbReference type="GO" id="GO:0006396">
    <property type="term" value="P:RNA processing"/>
    <property type="evidence" value="ECO:0007669"/>
    <property type="project" value="InterPro"/>
</dbReference>
<feature type="compositionally biased region" description="Basic and acidic residues" evidence="1">
    <location>
        <begin position="245"/>
        <end position="258"/>
    </location>
</feature>
<feature type="compositionally biased region" description="Pro residues" evidence="1">
    <location>
        <begin position="179"/>
        <end position="188"/>
    </location>
</feature>
<accession>A0A2G5BDD6</accession>
<feature type="compositionally biased region" description="Polar residues" evidence="1">
    <location>
        <begin position="404"/>
        <end position="417"/>
    </location>
</feature>
<feature type="region of interest" description="Disordered" evidence="1">
    <location>
        <begin position="208"/>
        <end position="308"/>
    </location>
</feature>
<dbReference type="Pfam" id="PF09429">
    <property type="entry name" value="Wbp11"/>
    <property type="match status" value="1"/>
</dbReference>
<organism evidence="3 4">
    <name type="scientific">Coemansia reversa (strain ATCC 12441 / NRRL 1564)</name>
    <dbReference type="NCBI Taxonomy" id="763665"/>
    <lineage>
        <taxon>Eukaryota</taxon>
        <taxon>Fungi</taxon>
        <taxon>Fungi incertae sedis</taxon>
        <taxon>Zoopagomycota</taxon>
        <taxon>Kickxellomycotina</taxon>
        <taxon>Kickxellomycetes</taxon>
        <taxon>Kickxellales</taxon>
        <taxon>Kickxellaceae</taxon>
        <taxon>Coemansia</taxon>
    </lineage>
</organism>
<feature type="region of interest" description="Disordered" evidence="1">
    <location>
        <begin position="150"/>
        <end position="194"/>
    </location>
</feature>
<dbReference type="AlphaFoldDB" id="A0A2G5BDD6"/>
<evidence type="ECO:0000313" key="3">
    <source>
        <dbReference type="EMBL" id="PIA17021.1"/>
    </source>
</evidence>
<feature type="compositionally biased region" description="Basic and acidic residues" evidence="1">
    <location>
        <begin position="151"/>
        <end position="160"/>
    </location>
</feature>
<name>A0A2G5BDD6_COERN</name>
<evidence type="ECO:0000256" key="1">
    <source>
        <dbReference type="SAM" id="MobiDB-lite"/>
    </source>
</evidence>
<evidence type="ECO:0000259" key="2">
    <source>
        <dbReference type="Pfam" id="PF09429"/>
    </source>
</evidence>
<feature type="compositionally biased region" description="Polar residues" evidence="1">
    <location>
        <begin position="212"/>
        <end position="222"/>
    </location>
</feature>
<feature type="compositionally biased region" description="Basic residues" evidence="1">
    <location>
        <begin position="229"/>
        <end position="243"/>
    </location>
</feature>
<protein>
    <recommendedName>
        <fullName evidence="2">Wbp11/ELF5/Saf1 N-terminal domain-containing protein</fullName>
    </recommendedName>
</protein>
<dbReference type="OrthoDB" id="205569at2759"/>
<sequence>MAKGSSLGVNPAEAYRKQMQKRGTKRNKEVRDKMREVSILYKDTTVMERKIEQFRGILRTRKMTAAEKEKLNTMEAELAEVIAKQKEAGITPRKRSNDEKVVGFDPMEATADSKNPLVQYASSEEDSAEDDTTHQSVRIGEAVLIEGDIFDTNKDRDLNGHGDSSSESGNENKDVDTDPLPPLPPGTPPLLSTDLDIGIIWPPLPSGPSPLFIQNNPHPSTPSKERGQIRGRGRGSSHGRVQRQHPYERHSKSSDRHYTNNSNAAGPPHGQSSGMVPPGISHPQATSIRNVSGYRPPQPQPPRQPLGPVLAAEPQVRDLKKELTTLVPSTIARKNKQKERQRVLAAVPTAPMMVVNAAPDVDGEGSANGSKHTLPSSGNTLGTMRHMEGVRFSTASKPSDHQKGVTSSNGNSEGQNQVKDDDKGTLDDEYQRFMEQVSKL</sequence>
<feature type="compositionally biased region" description="Polar residues" evidence="1">
    <location>
        <begin position="259"/>
        <end position="274"/>
    </location>
</feature>
<dbReference type="InterPro" id="IPR019007">
    <property type="entry name" value="Wbp11/ELF5/Saf1_N"/>
</dbReference>
<feature type="domain" description="Wbp11/ELF5/Saf1 N-terminal" evidence="2">
    <location>
        <begin position="9"/>
        <end position="81"/>
    </location>
</feature>
<dbReference type="STRING" id="763665.A0A2G5BDD6"/>
<gene>
    <name evidence="3" type="ORF">COEREDRAFT_7789</name>
</gene>
<feature type="region of interest" description="Disordered" evidence="1">
    <location>
        <begin position="1"/>
        <end position="31"/>
    </location>
</feature>
<feature type="compositionally biased region" description="Pro residues" evidence="1">
    <location>
        <begin position="296"/>
        <end position="305"/>
    </location>
</feature>
<feature type="region of interest" description="Disordered" evidence="1">
    <location>
        <begin position="360"/>
        <end position="429"/>
    </location>
</feature>
<proteinExistence type="predicted"/>
<keyword evidence="4" id="KW-1185">Reference proteome</keyword>
<dbReference type="Proteomes" id="UP000242474">
    <property type="component" value="Unassembled WGS sequence"/>
</dbReference>
<feature type="region of interest" description="Disordered" evidence="1">
    <location>
        <begin position="89"/>
        <end position="136"/>
    </location>
</feature>
<dbReference type="EMBL" id="KZ303496">
    <property type="protein sequence ID" value="PIA17021.1"/>
    <property type="molecule type" value="Genomic_DNA"/>
</dbReference>
<feature type="compositionally biased region" description="Polar residues" evidence="1">
    <location>
        <begin position="367"/>
        <end position="382"/>
    </location>
</feature>